<organism evidence="2 3">
    <name type="scientific">Spirosoma utsteinense</name>
    <dbReference type="NCBI Taxonomy" id="2585773"/>
    <lineage>
        <taxon>Bacteria</taxon>
        <taxon>Pseudomonadati</taxon>
        <taxon>Bacteroidota</taxon>
        <taxon>Cytophagia</taxon>
        <taxon>Cytophagales</taxon>
        <taxon>Cytophagaceae</taxon>
        <taxon>Spirosoma</taxon>
    </lineage>
</organism>
<feature type="domain" description="Outer membrane protein beta-barrel" evidence="1">
    <location>
        <begin position="9"/>
        <end position="171"/>
    </location>
</feature>
<evidence type="ECO:0000313" key="2">
    <source>
        <dbReference type="EMBL" id="MBC3794963.1"/>
    </source>
</evidence>
<dbReference type="RefSeq" id="WP_186741994.1">
    <property type="nucleotide sequence ID" value="NZ_VFIA01000069.1"/>
</dbReference>
<accession>A0ABR6WEP2</accession>
<dbReference type="EMBL" id="VFIA01000069">
    <property type="protein sequence ID" value="MBC3794963.1"/>
    <property type="molecule type" value="Genomic_DNA"/>
</dbReference>
<proteinExistence type="predicted"/>
<evidence type="ECO:0000313" key="3">
    <source>
        <dbReference type="Proteomes" id="UP000700732"/>
    </source>
</evidence>
<evidence type="ECO:0000259" key="1">
    <source>
        <dbReference type="Pfam" id="PF13568"/>
    </source>
</evidence>
<sequence>MSDIQAQKIGLTVGLKTTLLKSLPDPTPQALFANLIASTAIYGTFKTTVGYEVGLISSFQFKKVYFKPKINYALNTCDLIQTNYSNMTAYSPLKIRNHVIELHCLLHDNISDKIFIVLGPSIQARINASGGRGTDKFTMKILTKNVIAYGIEGGIGASIAKNIDIQLTNQYSSSIFTTGALTKSGHTATLSLTYWTGYRQIN</sequence>
<protein>
    <recommendedName>
        <fullName evidence="1">Outer membrane protein beta-barrel domain-containing protein</fullName>
    </recommendedName>
</protein>
<name>A0ABR6WEP2_9BACT</name>
<gene>
    <name evidence="2" type="ORF">FH603_5495</name>
</gene>
<comment type="caution">
    <text evidence="2">The sequence shown here is derived from an EMBL/GenBank/DDBJ whole genome shotgun (WGS) entry which is preliminary data.</text>
</comment>
<reference evidence="2 3" key="1">
    <citation type="submission" date="2019-06" db="EMBL/GenBank/DDBJ databases">
        <title>Spirosoma utsteinense sp. nov. isolated from Antarctic ice-free soils.</title>
        <authorList>
            <person name="Tahon G."/>
        </authorList>
    </citation>
    <scope>NUCLEOTIDE SEQUENCE [LARGE SCALE GENOMIC DNA]</scope>
    <source>
        <strain evidence="2 3">LMG 31447</strain>
    </source>
</reference>
<dbReference type="Proteomes" id="UP000700732">
    <property type="component" value="Unassembled WGS sequence"/>
</dbReference>
<keyword evidence="3" id="KW-1185">Reference proteome</keyword>
<dbReference type="Pfam" id="PF13568">
    <property type="entry name" value="OMP_b-brl_2"/>
    <property type="match status" value="1"/>
</dbReference>
<dbReference type="InterPro" id="IPR025665">
    <property type="entry name" value="Beta-barrel_OMP_2"/>
</dbReference>